<accession>A0ABM7E8L9</accession>
<dbReference type="EMBL" id="AP013070">
    <property type="protein sequence ID" value="BAN51980.1"/>
    <property type="molecule type" value="Genomic_DNA"/>
</dbReference>
<feature type="transmembrane region" description="Helical" evidence="2">
    <location>
        <begin position="20"/>
        <end position="39"/>
    </location>
</feature>
<dbReference type="GeneID" id="45521650"/>
<evidence type="ECO:0000256" key="1">
    <source>
        <dbReference type="SAM" id="MobiDB-lite"/>
    </source>
</evidence>
<keyword evidence="2" id="KW-0472">Membrane</keyword>
<gene>
    <name evidence="3" type="ORF">PP4_01270</name>
</gene>
<feature type="region of interest" description="Disordered" evidence="1">
    <location>
        <begin position="73"/>
        <end position="92"/>
    </location>
</feature>
<keyword evidence="2" id="KW-0812">Transmembrane</keyword>
<keyword evidence="4" id="KW-1185">Reference proteome</keyword>
<evidence type="ECO:0000313" key="4">
    <source>
        <dbReference type="Proteomes" id="UP000016702"/>
    </source>
</evidence>
<evidence type="ECO:0008006" key="5">
    <source>
        <dbReference type="Google" id="ProtNLM"/>
    </source>
</evidence>
<evidence type="ECO:0000256" key="2">
    <source>
        <dbReference type="SAM" id="Phobius"/>
    </source>
</evidence>
<keyword evidence="2" id="KW-1133">Transmembrane helix</keyword>
<organism evidence="3 4">
    <name type="scientific">Pseudomonas putida NBRC 14164</name>
    <dbReference type="NCBI Taxonomy" id="1211579"/>
    <lineage>
        <taxon>Bacteria</taxon>
        <taxon>Pseudomonadati</taxon>
        <taxon>Pseudomonadota</taxon>
        <taxon>Gammaproteobacteria</taxon>
        <taxon>Pseudomonadales</taxon>
        <taxon>Pseudomonadaceae</taxon>
        <taxon>Pseudomonas</taxon>
    </lineage>
</organism>
<dbReference type="RefSeq" id="WP_016497429.1">
    <property type="nucleotide sequence ID" value="NC_021505.1"/>
</dbReference>
<reference evidence="3 4" key="1">
    <citation type="journal article" date="2014" name="Genome Announc.">
        <title>The Complete Genome Sequence of Pseudomonas putida NBRC 14164T Confirms High Intraspecies Variation.</title>
        <authorList>
            <person name="Ohji S."/>
            <person name="Yamazoe A."/>
            <person name="Hosoyama A."/>
            <person name="Tsuchikane K."/>
            <person name="Ezaki T."/>
            <person name="Fujita N."/>
        </authorList>
    </citation>
    <scope>NUCLEOTIDE SEQUENCE [LARGE SCALE GENOMIC DNA]</scope>
    <source>
        <strain evidence="3 4">NBRC 14164</strain>
    </source>
</reference>
<proteinExistence type="predicted"/>
<protein>
    <recommendedName>
        <fullName evidence="5">Methyl-accepting chemotaxis protein</fullName>
    </recommendedName>
</protein>
<evidence type="ECO:0000313" key="3">
    <source>
        <dbReference type="EMBL" id="BAN51980.1"/>
    </source>
</evidence>
<sequence>MNRQSVNRSQIAALPLRQMLTLGMALLLTLAAGLFYYSWQTARLAEQVAAQTALLTQIQATRANTLVKAADPLPADPLPADPLPAGQATASPATLENVVPQDRWVF</sequence>
<name>A0ABM7E8L9_PSEPU</name>
<dbReference type="Proteomes" id="UP000016702">
    <property type="component" value="Chromosome"/>
</dbReference>